<dbReference type="GO" id="GO:0016874">
    <property type="term" value="F:ligase activity"/>
    <property type="evidence" value="ECO:0007669"/>
    <property type="project" value="UniProtKB-KW"/>
</dbReference>
<feature type="binding site" evidence="13">
    <location>
        <position position="260"/>
    </location>
    <ligand>
        <name>ATP</name>
        <dbReference type="ChEBI" id="CHEBI:30616"/>
    </ligand>
</feature>
<keyword evidence="4 13" id="KW-0479">Metal-binding</keyword>
<keyword evidence="8 13" id="KW-0460">Magnesium</keyword>
<dbReference type="Pfam" id="PF04675">
    <property type="entry name" value="DNA_ligase_A_N"/>
    <property type="match status" value="1"/>
</dbReference>
<dbReference type="InterPro" id="IPR012310">
    <property type="entry name" value="DNA_ligase_ATP-dep_cent"/>
</dbReference>
<sequence length="624" mass="64445">MRFVDLAATSAAVAATSGRRAKVELLAEALRNLAPEELVAGSGYLAGELRQRQTGVGYASLRELPPAAEQPTLTVAEVDAAIAELAEVRGPGSQQRRRKLLAALFGAATVEERRLLLGLFSGELRQGAQAGLLTEAIARAAEVPLPTVRRALLLAGDLKTVAAAALTGGSGALTGFALRVGRPLAPMLAQSAASVEEALTAVGLPAVVDVKLDGIRIQVHRSGDDIAVFTRSLDEITTRVPEVVAAVRSLPARELVLDGEAIALDPSGRPRPFQETASRAATRGARRAVRDEAARTPDAPEAIGDAPGGPAAGNGASDEAGAGGGVSGGAEADGGAPVTGGARSFGAAPVASSTAGSARAVGPVDISEVPRIGSSGTAPAGIPAPERPTVVAPAVAAAANTSGGVVLTPYFFDILHLDGVDLLDAPGHERWAALARTVSSAQLVERITVDTVEEASAAFAAAVDAGHEGIVVKAPDAAYDAGRRGAAWVKVKPRHTLDLVVLAVEWGSGRRKGWLSNLHLGARDPETGGFVMLGKTFKGLTDELLRWQTERFQELAVERGDWVVRVRPEQVVEIAFDGVQSSPRYPGGVALRFARVLRYRDDKSAAEADTIDTVRAIHAGHRSA</sequence>
<dbReference type="InterPro" id="IPR036599">
    <property type="entry name" value="DNA_ligase_N_sf"/>
</dbReference>
<dbReference type="Pfam" id="PF01068">
    <property type="entry name" value="DNA_ligase_A_M"/>
    <property type="match status" value="2"/>
</dbReference>
<dbReference type="PROSITE" id="PS50160">
    <property type="entry name" value="DNA_LIGASE_A3"/>
    <property type="match status" value="1"/>
</dbReference>
<dbReference type="Gene3D" id="3.30.470.30">
    <property type="entry name" value="DNA ligase/mRNA capping enzyme"/>
    <property type="match status" value="2"/>
</dbReference>
<dbReference type="Proteomes" id="UP001339911">
    <property type="component" value="Unassembled WGS sequence"/>
</dbReference>
<evidence type="ECO:0000256" key="10">
    <source>
        <dbReference type="ARBA" id="ARBA00023204"/>
    </source>
</evidence>
<dbReference type="InterPro" id="IPR012308">
    <property type="entry name" value="DNA_ligase_ATP-dep_N"/>
</dbReference>
<proteinExistence type="inferred from homology"/>
<evidence type="ECO:0000256" key="9">
    <source>
        <dbReference type="ARBA" id="ARBA00023172"/>
    </source>
</evidence>
<accession>A0ABU7S8K6</accession>
<protein>
    <recommendedName>
        <fullName evidence="13">Probable DNA ligase</fullName>
        <ecNumber evidence="13">6.5.1.1</ecNumber>
    </recommendedName>
    <alternativeName>
        <fullName evidence="13">Polydeoxyribonucleotide synthase [ATP]</fullName>
    </alternativeName>
</protein>
<comment type="caution">
    <text evidence="16">The sequence shown here is derived from an EMBL/GenBank/DDBJ whole genome shotgun (WGS) entry which is preliminary data.</text>
</comment>
<dbReference type="InterPro" id="IPR012309">
    <property type="entry name" value="DNA_ligase_ATP-dep_C"/>
</dbReference>
<evidence type="ECO:0000256" key="6">
    <source>
        <dbReference type="ARBA" id="ARBA00022763"/>
    </source>
</evidence>
<dbReference type="InterPro" id="IPR050191">
    <property type="entry name" value="ATP-dep_DNA_ligase"/>
</dbReference>
<gene>
    <name evidence="13" type="primary">lig</name>
    <name evidence="16" type="ORF">V1634_05405</name>
</gene>
<evidence type="ECO:0000256" key="5">
    <source>
        <dbReference type="ARBA" id="ARBA00022741"/>
    </source>
</evidence>
<dbReference type="Gene3D" id="2.40.50.140">
    <property type="entry name" value="Nucleic acid-binding proteins"/>
    <property type="match status" value="1"/>
</dbReference>
<dbReference type="PANTHER" id="PTHR45674:SF13">
    <property type="entry name" value="DNA LIGASE-RELATED"/>
    <property type="match status" value="1"/>
</dbReference>
<feature type="compositionally biased region" description="Gly residues" evidence="14">
    <location>
        <begin position="321"/>
        <end position="332"/>
    </location>
</feature>
<dbReference type="EC" id="6.5.1.1" evidence="13"/>
<feature type="binding site" evidence="13">
    <location>
        <position position="209"/>
    </location>
    <ligand>
        <name>ATP</name>
        <dbReference type="ChEBI" id="CHEBI:30616"/>
    </ligand>
</feature>
<evidence type="ECO:0000256" key="11">
    <source>
        <dbReference type="ARBA" id="ARBA00023306"/>
    </source>
</evidence>
<keyword evidence="3 13" id="KW-0235">DNA replication</keyword>
<evidence type="ECO:0000313" key="16">
    <source>
        <dbReference type="EMBL" id="MEE6306266.1"/>
    </source>
</evidence>
<evidence type="ECO:0000256" key="13">
    <source>
        <dbReference type="HAMAP-Rule" id="MF_00407"/>
    </source>
</evidence>
<feature type="domain" description="ATP-dependent DNA ligase family profile" evidence="15">
    <location>
        <begin position="410"/>
        <end position="524"/>
    </location>
</feature>
<dbReference type="Gene3D" id="1.10.3260.10">
    <property type="entry name" value="DNA ligase, ATP-dependent, N-terminal domain"/>
    <property type="match status" value="1"/>
</dbReference>
<evidence type="ECO:0000256" key="2">
    <source>
        <dbReference type="ARBA" id="ARBA00022618"/>
    </source>
</evidence>
<feature type="active site" description="N6-AMP-lysine intermediate" evidence="13">
    <location>
        <position position="211"/>
    </location>
</feature>
<evidence type="ECO:0000256" key="7">
    <source>
        <dbReference type="ARBA" id="ARBA00022840"/>
    </source>
</evidence>
<dbReference type="HAMAP" id="MF_00407">
    <property type="entry name" value="DNA_ligase"/>
    <property type="match status" value="1"/>
</dbReference>
<keyword evidence="10 13" id="KW-0234">DNA repair</keyword>
<evidence type="ECO:0000259" key="15">
    <source>
        <dbReference type="PROSITE" id="PS50160"/>
    </source>
</evidence>
<keyword evidence="5 13" id="KW-0547">Nucleotide-binding</keyword>
<dbReference type="InterPro" id="IPR016059">
    <property type="entry name" value="DNA_ligase_ATP-dep_CS"/>
</dbReference>
<dbReference type="SUPFAM" id="SSF117018">
    <property type="entry name" value="ATP-dependent DNA ligase DNA-binding domain"/>
    <property type="match status" value="1"/>
</dbReference>
<feature type="binding site" evidence="13">
    <location>
        <position position="490"/>
    </location>
    <ligand>
        <name>ATP</name>
        <dbReference type="ChEBI" id="CHEBI:30616"/>
    </ligand>
</feature>
<keyword evidence="6 13" id="KW-0227">DNA damage</keyword>
<feature type="binding site" evidence="13">
    <location>
        <position position="412"/>
    </location>
    <ligand>
        <name>ATP</name>
        <dbReference type="ChEBI" id="CHEBI:30616"/>
    </ligand>
</feature>
<evidence type="ECO:0000313" key="17">
    <source>
        <dbReference type="Proteomes" id="UP001339911"/>
    </source>
</evidence>
<evidence type="ECO:0000256" key="8">
    <source>
        <dbReference type="ARBA" id="ARBA00022842"/>
    </source>
</evidence>
<keyword evidence="1 13" id="KW-0436">Ligase</keyword>
<organism evidence="16 17">
    <name type="scientific">Plantactinospora veratri</name>
    <dbReference type="NCBI Taxonomy" id="1436122"/>
    <lineage>
        <taxon>Bacteria</taxon>
        <taxon>Bacillati</taxon>
        <taxon>Actinomycetota</taxon>
        <taxon>Actinomycetes</taxon>
        <taxon>Micromonosporales</taxon>
        <taxon>Micromonosporaceae</taxon>
        <taxon>Plantactinospora</taxon>
    </lineage>
</organism>
<comment type="cofactor">
    <cofactor evidence="13">
        <name>Mg(2+)</name>
        <dbReference type="ChEBI" id="CHEBI:18420"/>
    </cofactor>
</comment>
<comment type="function">
    <text evidence="13">DNA ligase that seals nicks in double-stranded DNA during DNA replication, DNA recombination and DNA repair.</text>
</comment>
<dbReference type="PANTHER" id="PTHR45674">
    <property type="entry name" value="DNA LIGASE 1/3 FAMILY MEMBER"/>
    <property type="match status" value="1"/>
</dbReference>
<dbReference type="EMBL" id="JAZGQL010000004">
    <property type="protein sequence ID" value="MEE6306266.1"/>
    <property type="molecule type" value="Genomic_DNA"/>
</dbReference>
<evidence type="ECO:0000256" key="1">
    <source>
        <dbReference type="ARBA" id="ARBA00022598"/>
    </source>
</evidence>
<dbReference type="CDD" id="cd07972">
    <property type="entry name" value="OBF_DNA_ligase_Arch_LigB"/>
    <property type="match status" value="1"/>
</dbReference>
<dbReference type="PROSITE" id="PS00697">
    <property type="entry name" value="DNA_LIGASE_A1"/>
    <property type="match status" value="1"/>
</dbReference>
<feature type="binding site" evidence="13">
    <location>
        <position position="484"/>
    </location>
    <ligand>
        <name>ATP</name>
        <dbReference type="ChEBI" id="CHEBI:30616"/>
    </ligand>
</feature>
<keyword evidence="7 13" id="KW-0067">ATP-binding</keyword>
<keyword evidence="9 13" id="KW-0233">DNA recombination</keyword>
<dbReference type="Pfam" id="PF04679">
    <property type="entry name" value="DNA_ligase_A_C"/>
    <property type="match status" value="1"/>
</dbReference>
<keyword evidence="11 13" id="KW-0131">Cell cycle</keyword>
<dbReference type="SUPFAM" id="SSF50249">
    <property type="entry name" value="Nucleic acid-binding proteins"/>
    <property type="match status" value="1"/>
</dbReference>
<comment type="catalytic activity">
    <reaction evidence="12 13">
        <text>ATP + (deoxyribonucleotide)n-3'-hydroxyl + 5'-phospho-(deoxyribonucleotide)m = (deoxyribonucleotide)n+m + AMP + diphosphate.</text>
        <dbReference type="EC" id="6.5.1.1"/>
    </reaction>
</comment>
<name>A0ABU7S8K6_9ACTN</name>
<evidence type="ECO:0000256" key="4">
    <source>
        <dbReference type="ARBA" id="ARBA00022723"/>
    </source>
</evidence>
<comment type="similarity">
    <text evidence="13">Belongs to the ATP-dependent DNA ligase family.</text>
</comment>
<evidence type="ECO:0000256" key="3">
    <source>
        <dbReference type="ARBA" id="ARBA00022705"/>
    </source>
</evidence>
<feature type="binding site" evidence="13">
    <location>
        <position position="231"/>
    </location>
    <ligand>
        <name>ATP</name>
        <dbReference type="ChEBI" id="CHEBI:30616"/>
    </ligand>
</feature>
<keyword evidence="17" id="KW-1185">Reference proteome</keyword>
<dbReference type="SUPFAM" id="SSF56091">
    <property type="entry name" value="DNA ligase/mRNA capping enzyme, catalytic domain"/>
    <property type="match status" value="1"/>
</dbReference>
<dbReference type="InterPro" id="IPR012340">
    <property type="entry name" value="NA-bd_OB-fold"/>
</dbReference>
<dbReference type="RefSeq" id="WP_331206621.1">
    <property type="nucleotide sequence ID" value="NZ_JAZGQL010000004.1"/>
</dbReference>
<dbReference type="InterPro" id="IPR022865">
    <property type="entry name" value="DNA_ligae_ATP-dep_bac/arc"/>
</dbReference>
<evidence type="ECO:0000256" key="14">
    <source>
        <dbReference type="SAM" id="MobiDB-lite"/>
    </source>
</evidence>
<evidence type="ECO:0000256" key="12">
    <source>
        <dbReference type="ARBA" id="ARBA00034003"/>
    </source>
</evidence>
<feature type="region of interest" description="Disordered" evidence="14">
    <location>
        <begin position="265"/>
        <end position="337"/>
    </location>
</feature>
<feature type="binding site" evidence="13">
    <location>
        <position position="216"/>
    </location>
    <ligand>
        <name>ATP</name>
        <dbReference type="ChEBI" id="CHEBI:30616"/>
    </ligand>
</feature>
<reference evidence="16 17" key="1">
    <citation type="submission" date="2024-01" db="EMBL/GenBank/DDBJ databases">
        <title>Genome insights into Plantactinospora veratri sp. nov.</title>
        <authorList>
            <person name="Wang L."/>
        </authorList>
    </citation>
    <scope>NUCLEOTIDE SEQUENCE [LARGE SCALE GENOMIC DNA]</scope>
    <source>
        <strain evidence="16 17">NEAU-FHS4</strain>
    </source>
</reference>
<keyword evidence="2 13" id="KW-0132">Cell division</keyword>